<dbReference type="GO" id="GO:0030170">
    <property type="term" value="F:pyridoxal phosphate binding"/>
    <property type="evidence" value="ECO:0007669"/>
    <property type="project" value="InterPro"/>
</dbReference>
<comment type="cofactor">
    <cofactor evidence="1">
        <name>pyridoxal 5'-phosphate</name>
        <dbReference type="ChEBI" id="CHEBI:597326"/>
    </cofactor>
</comment>
<dbReference type="GO" id="GO:0006520">
    <property type="term" value="P:amino acid metabolic process"/>
    <property type="evidence" value="ECO:0007669"/>
    <property type="project" value="InterPro"/>
</dbReference>
<keyword evidence="5" id="KW-0663">Pyridoxal phosphate</keyword>
<comment type="similarity">
    <text evidence="2">Belongs to the class-I pyridoxal-phosphate-dependent aminotransferase family.</text>
</comment>
<dbReference type="Pfam" id="PF00155">
    <property type="entry name" value="Aminotran_1_2"/>
    <property type="match status" value="1"/>
</dbReference>
<dbReference type="SUPFAM" id="SSF53383">
    <property type="entry name" value="PLP-dependent transferases"/>
    <property type="match status" value="1"/>
</dbReference>
<dbReference type="Gene3D" id="3.90.1150.10">
    <property type="entry name" value="Aspartate Aminotransferase, domain 1"/>
    <property type="match status" value="1"/>
</dbReference>
<dbReference type="InterPro" id="IPR004839">
    <property type="entry name" value="Aminotransferase_I/II_large"/>
</dbReference>
<protein>
    <recommendedName>
        <fullName evidence="6">Aminotransferase class I/classII large domain-containing protein</fullName>
    </recommendedName>
</protein>
<organism evidence="7 8">
    <name type="scientific">Candidatus Buchananbacteria bacterium RBG_13_39_9</name>
    <dbReference type="NCBI Taxonomy" id="1797531"/>
    <lineage>
        <taxon>Bacteria</taxon>
        <taxon>Candidatus Buchananiibacteriota</taxon>
    </lineage>
</organism>
<gene>
    <name evidence="7" type="ORF">A2Y67_00815</name>
</gene>
<evidence type="ECO:0000256" key="4">
    <source>
        <dbReference type="ARBA" id="ARBA00022679"/>
    </source>
</evidence>
<evidence type="ECO:0000256" key="5">
    <source>
        <dbReference type="ARBA" id="ARBA00022898"/>
    </source>
</evidence>
<evidence type="ECO:0000313" key="8">
    <source>
        <dbReference type="Proteomes" id="UP000176260"/>
    </source>
</evidence>
<evidence type="ECO:0000256" key="2">
    <source>
        <dbReference type="ARBA" id="ARBA00007441"/>
    </source>
</evidence>
<dbReference type="EMBL" id="MHIA01000033">
    <property type="protein sequence ID" value="OGY41131.1"/>
    <property type="molecule type" value="Genomic_DNA"/>
</dbReference>
<dbReference type="AlphaFoldDB" id="A0A1G1XME6"/>
<dbReference type="InterPro" id="IPR050596">
    <property type="entry name" value="AspAT/PAT-like"/>
</dbReference>
<dbReference type="InterPro" id="IPR015422">
    <property type="entry name" value="PyrdxlP-dep_Trfase_small"/>
</dbReference>
<name>A0A1G1XME6_9BACT</name>
<evidence type="ECO:0000256" key="3">
    <source>
        <dbReference type="ARBA" id="ARBA00022576"/>
    </source>
</evidence>
<evidence type="ECO:0000256" key="1">
    <source>
        <dbReference type="ARBA" id="ARBA00001933"/>
    </source>
</evidence>
<feature type="domain" description="Aminotransferase class I/classII large" evidence="6">
    <location>
        <begin position="32"/>
        <end position="340"/>
    </location>
</feature>
<dbReference type="PANTHER" id="PTHR46383">
    <property type="entry name" value="ASPARTATE AMINOTRANSFERASE"/>
    <property type="match status" value="1"/>
</dbReference>
<reference evidence="7 8" key="1">
    <citation type="journal article" date="2016" name="Nat. Commun.">
        <title>Thousands of microbial genomes shed light on interconnected biogeochemical processes in an aquifer system.</title>
        <authorList>
            <person name="Anantharaman K."/>
            <person name="Brown C.T."/>
            <person name="Hug L.A."/>
            <person name="Sharon I."/>
            <person name="Castelle C.J."/>
            <person name="Probst A.J."/>
            <person name="Thomas B.C."/>
            <person name="Singh A."/>
            <person name="Wilkins M.J."/>
            <person name="Karaoz U."/>
            <person name="Brodie E.L."/>
            <person name="Williams K.H."/>
            <person name="Hubbard S.S."/>
            <person name="Banfield J.F."/>
        </authorList>
    </citation>
    <scope>NUCLEOTIDE SEQUENCE [LARGE SCALE GENOMIC DNA]</scope>
</reference>
<dbReference type="CDD" id="cd00609">
    <property type="entry name" value="AAT_like"/>
    <property type="match status" value="1"/>
</dbReference>
<accession>A0A1G1XME6</accession>
<dbReference type="Gene3D" id="3.40.640.10">
    <property type="entry name" value="Type I PLP-dependent aspartate aminotransferase-like (Major domain)"/>
    <property type="match status" value="1"/>
</dbReference>
<dbReference type="PANTHER" id="PTHR46383:SF1">
    <property type="entry name" value="ASPARTATE AMINOTRANSFERASE"/>
    <property type="match status" value="1"/>
</dbReference>
<dbReference type="InterPro" id="IPR015424">
    <property type="entry name" value="PyrdxlP-dep_Trfase"/>
</dbReference>
<dbReference type="GO" id="GO:0008483">
    <property type="term" value="F:transaminase activity"/>
    <property type="evidence" value="ECO:0007669"/>
    <property type="project" value="UniProtKB-KW"/>
</dbReference>
<dbReference type="InterPro" id="IPR015421">
    <property type="entry name" value="PyrdxlP-dep_Trfase_major"/>
</dbReference>
<sequence length="392" mass="43386">MSSWLPEGGTNLFQAIKAKCKDAEEKGQKLWRLSIGQPSGPALTSARITAGEAVESEQESMHEYQDNGSSGVPDFAQRFVQAHLRTDLTNQIVSFLPIPGIKPMLGLILLACNAPNDEILVRTMTDPGYPTPADWCRYLQLEPIPLGTNMKNKFRFEVKDIKPGTALVMMNYPANPHGQVATRQWLQKLCQHCQDNKIRLFNDAAYAMLAFGKSHWTLTDIAVDYPALSWVEAFSASKAIGNGTGWRVGAMVGSPDFISDIATIKGNTDSGFVAFAAAGVLYAVENDMARIEKIKATYKLRLAWLIKALQSQGMKLAVRPKAGFFSLWQVPKKAFGQKIASAQQFNFLMIGKTGIVGVHFHPYIRYAVVAPLEKPEWQQAITQAFKQAKVKY</sequence>
<dbReference type="Proteomes" id="UP000176260">
    <property type="component" value="Unassembled WGS sequence"/>
</dbReference>
<evidence type="ECO:0000259" key="6">
    <source>
        <dbReference type="Pfam" id="PF00155"/>
    </source>
</evidence>
<keyword evidence="4" id="KW-0808">Transferase</keyword>
<keyword evidence="3" id="KW-0032">Aminotransferase</keyword>
<proteinExistence type="inferred from homology"/>
<evidence type="ECO:0000313" key="7">
    <source>
        <dbReference type="EMBL" id="OGY41131.1"/>
    </source>
</evidence>
<comment type="caution">
    <text evidence="7">The sequence shown here is derived from an EMBL/GenBank/DDBJ whole genome shotgun (WGS) entry which is preliminary data.</text>
</comment>